<organism evidence="1 2">
    <name type="scientific">Nemania bipapillata</name>
    <dbReference type="NCBI Taxonomy" id="110536"/>
    <lineage>
        <taxon>Eukaryota</taxon>
        <taxon>Fungi</taxon>
        <taxon>Dikarya</taxon>
        <taxon>Ascomycota</taxon>
        <taxon>Pezizomycotina</taxon>
        <taxon>Sordariomycetes</taxon>
        <taxon>Xylariomycetidae</taxon>
        <taxon>Xylariales</taxon>
        <taxon>Xylariaceae</taxon>
        <taxon>Nemania</taxon>
    </lineage>
</organism>
<dbReference type="EMBL" id="JAPESX010000428">
    <property type="protein sequence ID" value="KAJ8121359.1"/>
    <property type="molecule type" value="Genomic_DNA"/>
</dbReference>
<evidence type="ECO:0000313" key="1">
    <source>
        <dbReference type="EMBL" id="KAJ8121359.1"/>
    </source>
</evidence>
<protein>
    <submittedName>
        <fullName evidence="1">Uncharacterized protein</fullName>
    </submittedName>
</protein>
<sequence length="192" mass="21491">MPKATTPKSGRRRGLEEEYLVGSGLLKNRSSKSKSKSQRDSDEERENNFVDARASRKILDIGRQLAEEDASERRTEPAAATAFGFDSRYDDQGAGSYDEDEIWTDEGDDDEMIEHIDVDPDDLQTFQQFLPSDFDDPLLTEGPWATRTTQEPMGEEQGTSTNLADLIVCILEAHISRACEILTPIFKVLASL</sequence>
<comment type="caution">
    <text evidence="1">The sequence shown here is derived from an EMBL/GenBank/DDBJ whole genome shotgun (WGS) entry which is preliminary data.</text>
</comment>
<accession>A0ACC2J1Y7</accession>
<evidence type="ECO:0000313" key="2">
    <source>
        <dbReference type="Proteomes" id="UP001153334"/>
    </source>
</evidence>
<dbReference type="Proteomes" id="UP001153334">
    <property type="component" value="Unassembled WGS sequence"/>
</dbReference>
<proteinExistence type="predicted"/>
<gene>
    <name evidence="1" type="ORF">ONZ43_g2168</name>
</gene>
<reference evidence="1" key="1">
    <citation type="submission" date="2022-11" db="EMBL/GenBank/DDBJ databases">
        <title>Genome Sequence of Nemania bipapillata.</title>
        <authorList>
            <person name="Buettner E."/>
        </authorList>
    </citation>
    <scope>NUCLEOTIDE SEQUENCE</scope>
    <source>
        <strain evidence="1">CP14</strain>
    </source>
</reference>
<name>A0ACC2J1Y7_9PEZI</name>
<keyword evidence="2" id="KW-1185">Reference proteome</keyword>